<dbReference type="GO" id="GO:0022857">
    <property type="term" value="F:transmembrane transporter activity"/>
    <property type="evidence" value="ECO:0007669"/>
    <property type="project" value="InterPro"/>
</dbReference>
<sequence>MDFRNVILLAGGQALMVSAMSVVIITSAEVGKILAPNQLLITLPVAALFVAITFTSIPASLFMEKYGRKTGFVWASLFGVAGAGLATWAIISKSFWLFVCGTTLMGIFNGFGNFFRFTAADIVSKKFKSNAIAYVLAGGILAAFLGASLASNFKEAIPGATYAGGYASLIAGYCIIFILMSFLKLPANKIAITDSSIIAKDTEVSNHLQAKPARSLKTIIRQPKYSVAVICGMFGYGVMSFIMTATPPAMGHTSQAVRTTIPFVIQWHMLAMFVPSFFTGTLINRFGVYKIMFIGGLLGLCCVVVNQFGESVWHYWSALVLLGLSWNFTFTGATSLLTQTYRPSERGKAQAFNDFIVFATVSIASLSAGALQHLYGWQTVNVGVIPLLIIILACVIWISFWDPDRDQDQKRDLRHNQQKIKAV</sequence>
<dbReference type="SUPFAM" id="SSF103473">
    <property type="entry name" value="MFS general substrate transporter"/>
    <property type="match status" value="1"/>
</dbReference>
<dbReference type="Pfam" id="PF00083">
    <property type="entry name" value="Sugar_tr"/>
    <property type="match status" value="1"/>
</dbReference>
<feature type="transmembrane region" description="Helical" evidence="5">
    <location>
        <begin position="131"/>
        <end position="151"/>
    </location>
</feature>
<feature type="transmembrane region" description="Helical" evidence="5">
    <location>
        <begin position="291"/>
        <end position="309"/>
    </location>
</feature>
<dbReference type="InterPro" id="IPR011701">
    <property type="entry name" value="MFS"/>
</dbReference>
<evidence type="ECO:0000256" key="2">
    <source>
        <dbReference type="ARBA" id="ARBA00022692"/>
    </source>
</evidence>
<feature type="transmembrane region" description="Helical" evidence="5">
    <location>
        <begin position="39"/>
        <end position="59"/>
    </location>
</feature>
<feature type="transmembrane region" description="Helical" evidence="5">
    <location>
        <begin position="71"/>
        <end position="90"/>
    </location>
</feature>
<accession>A0A3B0Y5K9</accession>
<feature type="transmembrane region" description="Helical" evidence="5">
    <location>
        <begin position="96"/>
        <end position="119"/>
    </location>
</feature>
<name>A0A3B0Y5K9_9ZZZZ</name>
<dbReference type="Pfam" id="PF07690">
    <property type="entry name" value="MFS_1"/>
    <property type="match status" value="1"/>
</dbReference>
<dbReference type="EMBL" id="UOFL01000003">
    <property type="protein sequence ID" value="VAW70817.1"/>
    <property type="molecule type" value="Genomic_DNA"/>
</dbReference>
<feature type="transmembrane region" description="Helical" evidence="5">
    <location>
        <begin position="351"/>
        <end position="371"/>
    </location>
</feature>
<evidence type="ECO:0000256" key="4">
    <source>
        <dbReference type="ARBA" id="ARBA00023136"/>
    </source>
</evidence>
<evidence type="ECO:0000313" key="7">
    <source>
        <dbReference type="EMBL" id="VAW70817.1"/>
    </source>
</evidence>
<feature type="transmembrane region" description="Helical" evidence="5">
    <location>
        <begin position="163"/>
        <end position="183"/>
    </location>
</feature>
<feature type="transmembrane region" description="Helical" evidence="5">
    <location>
        <begin position="225"/>
        <end position="245"/>
    </location>
</feature>
<feature type="transmembrane region" description="Helical" evidence="5">
    <location>
        <begin position="265"/>
        <end position="284"/>
    </location>
</feature>
<dbReference type="PROSITE" id="PS50850">
    <property type="entry name" value="MFS"/>
    <property type="match status" value="1"/>
</dbReference>
<keyword evidence="3 5" id="KW-1133">Transmembrane helix</keyword>
<dbReference type="InterPro" id="IPR005828">
    <property type="entry name" value="MFS_sugar_transport-like"/>
</dbReference>
<dbReference type="PANTHER" id="PTHR23534:SF1">
    <property type="entry name" value="MAJOR FACILITATOR SUPERFAMILY PROTEIN"/>
    <property type="match status" value="1"/>
</dbReference>
<feature type="transmembrane region" description="Helical" evidence="5">
    <location>
        <begin position="315"/>
        <end position="339"/>
    </location>
</feature>
<protein>
    <submittedName>
        <fullName evidence="7">Uncharacterized MFS-type transporter</fullName>
    </submittedName>
</protein>
<gene>
    <name evidence="7" type="ORF">MNBD_GAMMA12-305</name>
</gene>
<dbReference type="InterPro" id="IPR036259">
    <property type="entry name" value="MFS_trans_sf"/>
</dbReference>
<reference evidence="7" key="1">
    <citation type="submission" date="2018-06" db="EMBL/GenBank/DDBJ databases">
        <authorList>
            <person name="Zhirakovskaya E."/>
        </authorList>
    </citation>
    <scope>NUCLEOTIDE SEQUENCE</scope>
</reference>
<feature type="domain" description="Major facilitator superfamily (MFS) profile" evidence="6">
    <location>
        <begin position="225"/>
        <end position="423"/>
    </location>
</feature>
<proteinExistence type="predicted"/>
<evidence type="ECO:0000256" key="3">
    <source>
        <dbReference type="ARBA" id="ARBA00022989"/>
    </source>
</evidence>
<evidence type="ECO:0000259" key="6">
    <source>
        <dbReference type="PROSITE" id="PS50850"/>
    </source>
</evidence>
<keyword evidence="4 5" id="KW-0472">Membrane</keyword>
<evidence type="ECO:0000256" key="5">
    <source>
        <dbReference type="SAM" id="Phobius"/>
    </source>
</evidence>
<comment type="subcellular location">
    <subcellularLocation>
        <location evidence="1">Membrane</location>
    </subcellularLocation>
</comment>
<keyword evidence="2 5" id="KW-0812">Transmembrane</keyword>
<dbReference type="AlphaFoldDB" id="A0A3B0Y5K9"/>
<feature type="transmembrane region" description="Helical" evidence="5">
    <location>
        <begin position="7"/>
        <end position="27"/>
    </location>
</feature>
<dbReference type="InterPro" id="IPR020846">
    <property type="entry name" value="MFS_dom"/>
</dbReference>
<dbReference type="PANTHER" id="PTHR23534">
    <property type="entry name" value="MFS PERMEASE"/>
    <property type="match status" value="1"/>
</dbReference>
<dbReference type="Gene3D" id="1.20.1250.20">
    <property type="entry name" value="MFS general substrate transporter like domains"/>
    <property type="match status" value="1"/>
</dbReference>
<organism evidence="7">
    <name type="scientific">hydrothermal vent metagenome</name>
    <dbReference type="NCBI Taxonomy" id="652676"/>
    <lineage>
        <taxon>unclassified sequences</taxon>
        <taxon>metagenomes</taxon>
        <taxon>ecological metagenomes</taxon>
    </lineage>
</organism>
<evidence type="ECO:0000256" key="1">
    <source>
        <dbReference type="ARBA" id="ARBA00004370"/>
    </source>
</evidence>
<dbReference type="GO" id="GO:0016020">
    <property type="term" value="C:membrane"/>
    <property type="evidence" value="ECO:0007669"/>
    <property type="project" value="UniProtKB-SubCell"/>
</dbReference>
<feature type="transmembrane region" description="Helical" evidence="5">
    <location>
        <begin position="383"/>
        <end position="401"/>
    </location>
</feature>